<organism evidence="6 7">
    <name type="scientific">Peronospora effusa</name>
    <dbReference type="NCBI Taxonomy" id="542832"/>
    <lineage>
        <taxon>Eukaryota</taxon>
        <taxon>Sar</taxon>
        <taxon>Stramenopiles</taxon>
        <taxon>Oomycota</taxon>
        <taxon>Peronosporomycetes</taxon>
        <taxon>Peronosporales</taxon>
        <taxon>Peronosporaceae</taxon>
        <taxon>Peronospora</taxon>
    </lineage>
</organism>
<dbReference type="Pfam" id="PF13640">
    <property type="entry name" value="2OG-FeII_Oxy_3"/>
    <property type="match status" value="1"/>
</dbReference>
<dbReference type="Proteomes" id="UP000282087">
    <property type="component" value="Unassembled WGS sequence"/>
</dbReference>
<dbReference type="AlphaFoldDB" id="A0A3M6VQ90"/>
<evidence type="ECO:0000256" key="1">
    <source>
        <dbReference type="ARBA" id="ARBA00001961"/>
    </source>
</evidence>
<keyword evidence="4" id="KW-0560">Oxidoreductase</keyword>
<sequence length="329" mass="38182">MPDAFPVEYLCHLRDEIKLLQRSGQLYPNATHVLLNDAESSKGRSARTLLLEKHGILETELAFKVIRDQSSVPFLRDFYEQQVIFKLLYQALPEWLGLTGHMIKAQHNAGQGACFPMHFDSYGDDGKCVTAVLYLNEDWEQHDRGEIVLYPFPRPPVVVQPRFGQLVLFSSQQMLHRVMPAFKQRYALTTWMYHSPQQSAKAGSDAFYQSMDNAMNRASCEESAPLRSMVTKVLRSPFRRHLLKIIYEKEWAQSLQESHLYTEAFGQYMAMHKAESQVIETAITQMLGRFRAKDGGKNSKLPQTKKELMRWMEDVDNRKFVQNLQLPWF</sequence>
<evidence type="ECO:0000256" key="2">
    <source>
        <dbReference type="ARBA" id="ARBA00022896"/>
    </source>
</evidence>
<comment type="cofactor">
    <cofactor evidence="1">
        <name>L-ascorbate</name>
        <dbReference type="ChEBI" id="CHEBI:38290"/>
    </cofactor>
</comment>
<dbReference type="Gene3D" id="2.60.120.620">
    <property type="entry name" value="q2cbj1_9rhob like domain"/>
    <property type="match status" value="1"/>
</dbReference>
<evidence type="ECO:0000259" key="5">
    <source>
        <dbReference type="SMART" id="SM00702"/>
    </source>
</evidence>
<dbReference type="GO" id="GO:0071456">
    <property type="term" value="P:cellular response to hypoxia"/>
    <property type="evidence" value="ECO:0007669"/>
    <property type="project" value="TreeGrafter"/>
</dbReference>
<dbReference type="VEuPathDB" id="FungiDB:DD237_005022"/>
<dbReference type="InterPro" id="IPR044862">
    <property type="entry name" value="Pro_4_hyd_alph_FE2OG_OXY"/>
</dbReference>
<dbReference type="SMART" id="SM00702">
    <property type="entry name" value="P4Hc"/>
    <property type="match status" value="1"/>
</dbReference>
<keyword evidence="2" id="KW-0847">Vitamin C</keyword>
<keyword evidence="7" id="KW-1185">Reference proteome</keyword>
<reference evidence="6 7" key="1">
    <citation type="submission" date="2018-06" db="EMBL/GenBank/DDBJ databases">
        <title>Comparative genomics of downy mildews reveals potential adaptations to biotrophy.</title>
        <authorList>
            <person name="Fletcher K."/>
            <person name="Klosterman S.J."/>
            <person name="Derevnina L."/>
            <person name="Martin F."/>
            <person name="Koike S."/>
            <person name="Reyes Chin-Wo S."/>
            <person name="Mou B."/>
            <person name="Michelmore R."/>
        </authorList>
    </citation>
    <scope>NUCLEOTIDE SEQUENCE [LARGE SCALE GENOMIC DNA]</scope>
    <source>
        <strain evidence="6 7">R14</strain>
    </source>
</reference>
<dbReference type="GO" id="GO:0031543">
    <property type="term" value="F:peptidyl-proline dioxygenase activity"/>
    <property type="evidence" value="ECO:0007669"/>
    <property type="project" value="TreeGrafter"/>
</dbReference>
<keyword evidence="3" id="KW-0223">Dioxygenase</keyword>
<dbReference type="STRING" id="542832.A0A3M6VQ90"/>
<dbReference type="PANTHER" id="PTHR12907:SF26">
    <property type="entry name" value="HIF PROLYL HYDROXYLASE, ISOFORM C"/>
    <property type="match status" value="1"/>
</dbReference>
<evidence type="ECO:0000313" key="7">
    <source>
        <dbReference type="Proteomes" id="UP000282087"/>
    </source>
</evidence>
<dbReference type="InterPro" id="IPR051559">
    <property type="entry name" value="HIF_prolyl_hydroxylases"/>
</dbReference>
<evidence type="ECO:0000256" key="4">
    <source>
        <dbReference type="ARBA" id="ARBA00023002"/>
    </source>
</evidence>
<feature type="domain" description="Prolyl 4-hydroxylase alpha subunit" evidence="5">
    <location>
        <begin position="17"/>
        <end position="193"/>
    </location>
</feature>
<name>A0A3M6VQ90_9STRA</name>
<dbReference type="InterPro" id="IPR006620">
    <property type="entry name" value="Pro_4_hyd_alph"/>
</dbReference>
<proteinExistence type="predicted"/>
<evidence type="ECO:0000256" key="3">
    <source>
        <dbReference type="ARBA" id="ARBA00022964"/>
    </source>
</evidence>
<evidence type="ECO:0000313" key="6">
    <source>
        <dbReference type="EMBL" id="RMX68894.1"/>
    </source>
</evidence>
<gene>
    <name evidence="6" type="ORF">DD238_003818</name>
</gene>
<dbReference type="GO" id="GO:0031418">
    <property type="term" value="F:L-ascorbic acid binding"/>
    <property type="evidence" value="ECO:0007669"/>
    <property type="project" value="UniProtKB-KW"/>
</dbReference>
<protein>
    <recommendedName>
        <fullName evidence="5">Prolyl 4-hydroxylase alpha subunit domain-containing protein</fullName>
    </recommendedName>
</protein>
<accession>A0A3M6VQ90</accession>
<dbReference type="GO" id="GO:0008198">
    <property type="term" value="F:ferrous iron binding"/>
    <property type="evidence" value="ECO:0007669"/>
    <property type="project" value="TreeGrafter"/>
</dbReference>
<comment type="caution">
    <text evidence="6">The sequence shown here is derived from an EMBL/GenBank/DDBJ whole genome shotgun (WGS) entry which is preliminary data.</text>
</comment>
<dbReference type="EMBL" id="QLLG01000048">
    <property type="protein sequence ID" value="RMX68894.1"/>
    <property type="molecule type" value="Genomic_DNA"/>
</dbReference>
<dbReference type="PANTHER" id="PTHR12907">
    <property type="entry name" value="EGL NINE HOMOLOG-RELATED"/>
    <property type="match status" value="1"/>
</dbReference>